<name>A0AA40B1L4_9PEZI</name>
<dbReference type="EMBL" id="JAUKUA010000002">
    <property type="protein sequence ID" value="KAK0725954.1"/>
    <property type="molecule type" value="Genomic_DNA"/>
</dbReference>
<dbReference type="SUPFAM" id="SSF56112">
    <property type="entry name" value="Protein kinase-like (PK-like)"/>
    <property type="match status" value="1"/>
</dbReference>
<dbReference type="InterPro" id="IPR002575">
    <property type="entry name" value="Aminoglycoside_PTrfase"/>
</dbReference>
<dbReference type="PANTHER" id="PTHR21310:SF15">
    <property type="entry name" value="AMINOGLYCOSIDE PHOSPHOTRANSFERASE DOMAIN-CONTAINING PROTEIN"/>
    <property type="match status" value="1"/>
</dbReference>
<dbReference type="Pfam" id="PF01636">
    <property type="entry name" value="APH"/>
    <property type="match status" value="1"/>
</dbReference>
<dbReference type="GO" id="GO:0016301">
    <property type="term" value="F:kinase activity"/>
    <property type="evidence" value="ECO:0007669"/>
    <property type="project" value="UniProtKB-KW"/>
</dbReference>
<dbReference type="Gene3D" id="3.90.1200.10">
    <property type="match status" value="1"/>
</dbReference>
<feature type="region of interest" description="Disordered" evidence="1">
    <location>
        <begin position="1"/>
        <end position="23"/>
    </location>
</feature>
<evidence type="ECO:0000259" key="2">
    <source>
        <dbReference type="Pfam" id="PF01636"/>
    </source>
</evidence>
<protein>
    <submittedName>
        <fullName evidence="3">Kinase-like domain-containing protein</fullName>
    </submittedName>
</protein>
<keyword evidence="3" id="KW-0808">Transferase</keyword>
<dbReference type="PANTHER" id="PTHR21310">
    <property type="entry name" value="AMINOGLYCOSIDE PHOSPHOTRANSFERASE-RELATED-RELATED"/>
    <property type="match status" value="1"/>
</dbReference>
<evidence type="ECO:0000256" key="1">
    <source>
        <dbReference type="SAM" id="MobiDB-lite"/>
    </source>
</evidence>
<keyword evidence="4" id="KW-1185">Reference proteome</keyword>
<dbReference type="InterPro" id="IPR011009">
    <property type="entry name" value="Kinase-like_dom_sf"/>
</dbReference>
<proteinExistence type="predicted"/>
<dbReference type="AlphaFoldDB" id="A0AA40B1L4"/>
<keyword evidence="3" id="KW-0418">Kinase</keyword>
<dbReference type="Proteomes" id="UP001172102">
    <property type="component" value="Unassembled WGS sequence"/>
</dbReference>
<gene>
    <name evidence="3" type="ORF">B0H67DRAFT_598951</name>
</gene>
<dbReference type="InterPro" id="IPR051678">
    <property type="entry name" value="AGP_Transferase"/>
</dbReference>
<accession>A0AA40B1L4</accession>
<sequence>MSSDQPVSALDTADPGVTPSHPAYGVSLSPEVIRDIVSSGWPGSTVESIKPLGAGTSFNNKIYFLKMHHADERVAFGWKDAVLKVNGTIYDGDKVQNEVACLRLLEMYCPDLPIPRVLAWSETGASATFVSSTHAETKVLGETLPPDTAKRTEGWILTSRVPGSPVAPAELDAAALASLATQTADIVATWRQAIPPQPHCGSIQIRSGPTTNGITLTKPLGPGIPALAIQGLLVEELKLASPITNLHEYYTLKLQNKLNLLSTAPAYASNRHLLDPLREFLTVLPTLSFATLPSTFCFTHYDLYPRNILVSGTQITGIVDWEFSGFFPAVDEFLDDWVDGDWPEEFYTTFLGRLEEQGVPTPRGSVDGDGWSTAYWVEKIVESAAPWWLPGDLDAEMVERGLRNAEGVVKQGLTRFGVVVLP</sequence>
<organism evidence="3 4">
    <name type="scientific">Lasiosphaeris hirsuta</name>
    <dbReference type="NCBI Taxonomy" id="260670"/>
    <lineage>
        <taxon>Eukaryota</taxon>
        <taxon>Fungi</taxon>
        <taxon>Dikarya</taxon>
        <taxon>Ascomycota</taxon>
        <taxon>Pezizomycotina</taxon>
        <taxon>Sordariomycetes</taxon>
        <taxon>Sordariomycetidae</taxon>
        <taxon>Sordariales</taxon>
        <taxon>Lasiosphaeriaceae</taxon>
        <taxon>Lasiosphaeris</taxon>
    </lineage>
</organism>
<evidence type="ECO:0000313" key="4">
    <source>
        <dbReference type="Proteomes" id="UP001172102"/>
    </source>
</evidence>
<evidence type="ECO:0000313" key="3">
    <source>
        <dbReference type="EMBL" id="KAK0725954.1"/>
    </source>
</evidence>
<feature type="domain" description="Aminoglycoside phosphotransferase" evidence="2">
    <location>
        <begin position="80"/>
        <end position="351"/>
    </location>
</feature>
<comment type="caution">
    <text evidence="3">The sequence shown here is derived from an EMBL/GenBank/DDBJ whole genome shotgun (WGS) entry which is preliminary data.</text>
</comment>
<reference evidence="3" key="1">
    <citation type="submission" date="2023-06" db="EMBL/GenBank/DDBJ databases">
        <title>Genome-scale phylogeny and comparative genomics of the fungal order Sordariales.</title>
        <authorList>
            <consortium name="Lawrence Berkeley National Laboratory"/>
            <person name="Hensen N."/>
            <person name="Bonometti L."/>
            <person name="Westerberg I."/>
            <person name="Brannstrom I.O."/>
            <person name="Guillou S."/>
            <person name="Cros-Aarteil S."/>
            <person name="Calhoun S."/>
            <person name="Haridas S."/>
            <person name="Kuo A."/>
            <person name="Mondo S."/>
            <person name="Pangilinan J."/>
            <person name="Riley R."/>
            <person name="Labutti K."/>
            <person name="Andreopoulos B."/>
            <person name="Lipzen A."/>
            <person name="Chen C."/>
            <person name="Yanf M."/>
            <person name="Daum C."/>
            <person name="Ng V."/>
            <person name="Clum A."/>
            <person name="Steindorff A."/>
            <person name="Ohm R."/>
            <person name="Martin F."/>
            <person name="Silar P."/>
            <person name="Natvig D."/>
            <person name="Lalanne C."/>
            <person name="Gautier V."/>
            <person name="Ament-Velasquez S.L."/>
            <person name="Kruys A."/>
            <person name="Hutchinson M.I."/>
            <person name="Powell A.J."/>
            <person name="Barry K."/>
            <person name="Miller A.N."/>
            <person name="Grigoriev I.V."/>
            <person name="Debuchy R."/>
            <person name="Gladieux P."/>
            <person name="Thoren M.H."/>
            <person name="Johannesson H."/>
        </authorList>
    </citation>
    <scope>NUCLEOTIDE SEQUENCE</scope>
    <source>
        <strain evidence="3">SMH4607-1</strain>
    </source>
</reference>